<keyword evidence="2" id="KW-1185">Reference proteome</keyword>
<dbReference type="Proteomes" id="UP001386437">
    <property type="component" value="Unassembled WGS sequence"/>
</dbReference>
<sequence>MSHSDKPITWAEKVFTNDAAISPFGRISASIKDIEDANKLLAAAPATSPFDVMIYLAGLKETGSTGECFNERWDNIANPLIRKIFEDIGYPQKAYAGDCTPWCAATLSWAMKRCKIDIPKDPLMARSFAKYGERTDSPVHGDLVVFASRKGDGSGHVGIFIDKTKEDVRVLGANQANIKAKPTNCGDDYPNNKVCINSFPLTDPISRLRFDSYRKYG</sequence>
<proteinExistence type="predicted"/>
<protein>
    <submittedName>
        <fullName evidence="1">CHAP domain-containing protein</fullName>
    </submittedName>
</protein>
<organism evidence="1 2">
    <name type="scientific">Paraburkholderia bengalensis</name>
    <dbReference type="NCBI Taxonomy" id="2747562"/>
    <lineage>
        <taxon>Bacteria</taxon>
        <taxon>Pseudomonadati</taxon>
        <taxon>Pseudomonadota</taxon>
        <taxon>Betaproteobacteria</taxon>
        <taxon>Burkholderiales</taxon>
        <taxon>Burkholderiaceae</taxon>
        <taxon>Paraburkholderia</taxon>
    </lineage>
</organism>
<accession>A0ABU8J721</accession>
<comment type="caution">
    <text evidence="1">The sequence shown here is derived from an EMBL/GenBank/DDBJ whole genome shotgun (WGS) entry which is preliminary data.</text>
</comment>
<dbReference type="RefSeq" id="WP_336602974.1">
    <property type="nucleotide sequence ID" value="NZ_JACFYJ010000219.1"/>
</dbReference>
<name>A0ABU8J721_9BURK</name>
<evidence type="ECO:0000313" key="2">
    <source>
        <dbReference type="Proteomes" id="UP001386437"/>
    </source>
</evidence>
<dbReference type="EMBL" id="JACFYJ010000219">
    <property type="protein sequence ID" value="MEI6003447.1"/>
    <property type="molecule type" value="Genomic_DNA"/>
</dbReference>
<gene>
    <name evidence="1" type="ORF">H3V53_42195</name>
</gene>
<dbReference type="Gene3D" id="3.90.1720.10">
    <property type="entry name" value="endopeptidase domain like (from Nostoc punctiforme)"/>
    <property type="match status" value="1"/>
</dbReference>
<dbReference type="SUPFAM" id="SSF54001">
    <property type="entry name" value="Cysteine proteinases"/>
    <property type="match status" value="1"/>
</dbReference>
<dbReference type="InterPro" id="IPR038765">
    <property type="entry name" value="Papain-like_cys_pep_sf"/>
</dbReference>
<reference evidence="1 2" key="1">
    <citation type="journal article" date="2022" name="Arch. Microbiol.">
        <title>Paraburkholderia bengalensis sp. nov. isolated from roots of Oryza sativa, IR64.</title>
        <authorList>
            <person name="Nag P."/>
            <person name="Mondal N."/>
            <person name="Sarkar J."/>
            <person name="Das S."/>
        </authorList>
    </citation>
    <scope>NUCLEOTIDE SEQUENCE [LARGE SCALE GENOMIC DNA]</scope>
    <source>
        <strain evidence="1 2">IR64_4_BI</strain>
    </source>
</reference>
<evidence type="ECO:0000313" key="1">
    <source>
        <dbReference type="EMBL" id="MEI6003447.1"/>
    </source>
</evidence>